<dbReference type="Proteomes" id="UP000054740">
    <property type="component" value="Unassembled WGS sequence"/>
</dbReference>
<keyword evidence="1" id="KW-0732">Signal</keyword>
<dbReference type="Gene3D" id="2.60.40.4150">
    <property type="entry name" value="Type VI secretion system, lipoprotein SciN"/>
    <property type="match status" value="1"/>
</dbReference>
<dbReference type="PANTHER" id="PTHR37625:SF4">
    <property type="entry name" value="OUTER MEMBRANE LIPOPROTEIN"/>
    <property type="match status" value="1"/>
</dbReference>
<feature type="chain" id="PRO_5011116496" evidence="1">
    <location>
        <begin position="25"/>
        <end position="175"/>
    </location>
</feature>
<dbReference type="AlphaFoldDB" id="A0A158G0U3"/>
<dbReference type="PANTHER" id="PTHR37625">
    <property type="entry name" value="OUTER MEMBRANE LIPOPROTEIN-RELATED"/>
    <property type="match status" value="1"/>
</dbReference>
<gene>
    <name evidence="2" type="ORF">AWB70_01446</name>
</gene>
<evidence type="ECO:0000313" key="2">
    <source>
        <dbReference type="EMBL" id="SAL25714.1"/>
    </source>
</evidence>
<sequence>MSNRNIAVSVALTLLLSACGVWQAASNTSATAYDTVFHNLGKTVDVDLTADANVNPDSAGHPRSVAVRVYQLKDRKRFDETSYADLVSNDTTALGNDLQSSMAVVVNPGGAASVSQPMKKDTKFIAIAAIFQTADKPATWKQVVPIKKLPADAPLKLTLTNTTLDVDRDLAPRRP</sequence>
<dbReference type="PROSITE" id="PS51257">
    <property type="entry name" value="PROKAR_LIPOPROTEIN"/>
    <property type="match status" value="1"/>
</dbReference>
<dbReference type="NCBIfam" id="TIGR03352">
    <property type="entry name" value="VI_chp_3"/>
    <property type="match status" value="1"/>
</dbReference>
<reference evidence="3" key="1">
    <citation type="submission" date="2016-01" db="EMBL/GenBank/DDBJ databases">
        <authorList>
            <person name="Peeters C."/>
        </authorList>
    </citation>
    <scope>NUCLEOTIDE SEQUENCE [LARGE SCALE GENOMIC DNA]</scope>
</reference>
<evidence type="ECO:0000313" key="3">
    <source>
        <dbReference type="Proteomes" id="UP000054740"/>
    </source>
</evidence>
<dbReference type="InterPro" id="IPR017734">
    <property type="entry name" value="T6SS_SciN"/>
</dbReference>
<dbReference type="Pfam" id="PF12790">
    <property type="entry name" value="T6SS-SciN"/>
    <property type="match status" value="1"/>
</dbReference>
<accession>A0A158G0U3</accession>
<dbReference type="EMBL" id="FCNY02000003">
    <property type="protein sequence ID" value="SAL25714.1"/>
    <property type="molecule type" value="Genomic_DNA"/>
</dbReference>
<evidence type="ECO:0000256" key="1">
    <source>
        <dbReference type="SAM" id="SignalP"/>
    </source>
</evidence>
<organism evidence="2 3">
    <name type="scientific">Caballeronia cordobensis</name>
    <name type="common">Burkholderia cordobensis</name>
    <dbReference type="NCBI Taxonomy" id="1353886"/>
    <lineage>
        <taxon>Bacteria</taxon>
        <taxon>Pseudomonadati</taxon>
        <taxon>Pseudomonadota</taxon>
        <taxon>Betaproteobacteria</taxon>
        <taxon>Burkholderiales</taxon>
        <taxon>Burkholderiaceae</taxon>
        <taxon>Caballeronia</taxon>
    </lineage>
</organism>
<proteinExistence type="predicted"/>
<dbReference type="RefSeq" id="WP_053571185.1">
    <property type="nucleotide sequence ID" value="NZ_FCNY02000003.1"/>
</dbReference>
<keyword evidence="2" id="KW-0449">Lipoprotein</keyword>
<keyword evidence="3" id="KW-1185">Reference proteome</keyword>
<protein>
    <submittedName>
        <fullName evidence="2">Putative lipoprotein</fullName>
    </submittedName>
</protein>
<dbReference type="InterPro" id="IPR038706">
    <property type="entry name" value="Type_VI_SciN-like_sf"/>
</dbReference>
<feature type="signal peptide" evidence="1">
    <location>
        <begin position="1"/>
        <end position="24"/>
    </location>
</feature>
<name>A0A158G0U3_CABCO</name>